<feature type="compositionally biased region" description="Polar residues" evidence="6">
    <location>
        <begin position="650"/>
        <end position="663"/>
    </location>
</feature>
<evidence type="ECO:0000313" key="9">
    <source>
        <dbReference type="EMBL" id="KZV21773.1"/>
    </source>
</evidence>
<sequence length="663" mass="74732">MSGPPFLKKPKVVIVKIEDEKEENGEGIVEERLWKEQEAALLALVEHRAKEVEQLRERVAYYKSQLDEALTRLMDTQTELSRHRGQRTSMTSETFRNCIKKVKESSASPANMSVDSVQSQFQYKPKLLSEDFIESSADDHRIEGAGFLCKNRDSSQEKYHSKPQLVIPSVNPSMSHPMTMKESGNKVSGDSVAFLTASIATQINSNGKQNGGKSHKTSLEQENMESQPNGTKRKHVAERDKDLIALIGSLGSPHRFHCQTVLLSSQHKRRLRSLELCPTNDNLFVTREIWKQTKASFEDKWGDVHTRLMRKNYDPVPQWWFYGLLIIVTLMSFVACEGFNRQLQLPYWGTVLAFALGFVFTLPIGVIVATANQAQMEPTPSEQMQGQGRKSDKSRRCWSMKEEEVLISALKDIVANGWKSENGFRTGYLIVLERVMVKAFPGTDLRAQPHINSKLHVWKKYHASLTCMLVLRGFSWNAKDKMVKAEDDAWESYLKGIEEYLYSRLELEAAILSAHEEISRKDEEILQLKDLVASIIGERDEMKAKCQAIASENQQLLQRLQTKTQPPSNCATSDDENMSLSPSDSATWSPSSSDKCWPCSKSLPPNGKFLQAVMEAGPLLHTLLLAGPLPRWQHPPPHLNSTDIPPVAISPTTTPTSAQHSCL</sequence>
<evidence type="ECO:0000313" key="10">
    <source>
        <dbReference type="Proteomes" id="UP000250235"/>
    </source>
</evidence>
<keyword evidence="10" id="KW-1185">Reference proteome</keyword>
<keyword evidence="3 7" id="KW-0812">Transmembrane</keyword>
<name>A0A2Z7AJ83_9LAMI</name>
<evidence type="ECO:0000256" key="1">
    <source>
        <dbReference type="ARBA" id="ARBA00004141"/>
    </source>
</evidence>
<dbReference type="Proteomes" id="UP000250235">
    <property type="component" value="Unassembled WGS sequence"/>
</dbReference>
<evidence type="ECO:0000256" key="5">
    <source>
        <dbReference type="ARBA" id="ARBA00023136"/>
    </source>
</evidence>
<dbReference type="Pfam" id="PF12776">
    <property type="entry name" value="Myb_DNA-bind_3"/>
    <property type="match status" value="1"/>
</dbReference>
<dbReference type="GO" id="GO:0035673">
    <property type="term" value="F:oligopeptide transmembrane transporter activity"/>
    <property type="evidence" value="ECO:0007669"/>
    <property type="project" value="InterPro"/>
</dbReference>
<feature type="compositionally biased region" description="Low complexity" evidence="6">
    <location>
        <begin position="579"/>
        <end position="591"/>
    </location>
</feature>
<feature type="compositionally biased region" description="Polar residues" evidence="6">
    <location>
        <begin position="562"/>
        <end position="572"/>
    </location>
</feature>
<protein>
    <recommendedName>
        <fullName evidence="8">Myb/SANT-like domain-containing protein</fullName>
    </recommendedName>
</protein>
<dbReference type="OrthoDB" id="1897642at2759"/>
<organism evidence="9 10">
    <name type="scientific">Dorcoceras hygrometricum</name>
    <dbReference type="NCBI Taxonomy" id="472368"/>
    <lineage>
        <taxon>Eukaryota</taxon>
        <taxon>Viridiplantae</taxon>
        <taxon>Streptophyta</taxon>
        <taxon>Embryophyta</taxon>
        <taxon>Tracheophyta</taxon>
        <taxon>Spermatophyta</taxon>
        <taxon>Magnoliopsida</taxon>
        <taxon>eudicotyledons</taxon>
        <taxon>Gunneridae</taxon>
        <taxon>Pentapetalae</taxon>
        <taxon>asterids</taxon>
        <taxon>lamiids</taxon>
        <taxon>Lamiales</taxon>
        <taxon>Gesneriaceae</taxon>
        <taxon>Didymocarpoideae</taxon>
        <taxon>Trichosporeae</taxon>
        <taxon>Loxocarpinae</taxon>
        <taxon>Dorcoceras</taxon>
    </lineage>
</organism>
<feature type="region of interest" description="Disordered" evidence="6">
    <location>
        <begin position="634"/>
        <end position="663"/>
    </location>
</feature>
<dbReference type="GO" id="GO:0016020">
    <property type="term" value="C:membrane"/>
    <property type="evidence" value="ECO:0007669"/>
    <property type="project" value="UniProtKB-SubCell"/>
</dbReference>
<feature type="domain" description="Myb/SANT-like" evidence="8">
    <location>
        <begin position="398"/>
        <end position="493"/>
    </location>
</feature>
<feature type="compositionally biased region" description="Polar residues" evidence="6">
    <location>
        <begin position="220"/>
        <end position="230"/>
    </location>
</feature>
<feature type="transmembrane region" description="Helical" evidence="7">
    <location>
        <begin position="351"/>
        <end position="371"/>
    </location>
</feature>
<evidence type="ECO:0000256" key="4">
    <source>
        <dbReference type="ARBA" id="ARBA00022989"/>
    </source>
</evidence>
<evidence type="ECO:0000256" key="6">
    <source>
        <dbReference type="SAM" id="MobiDB-lite"/>
    </source>
</evidence>
<dbReference type="InterPro" id="IPR024752">
    <property type="entry name" value="Myb/SANT-like_dom"/>
</dbReference>
<gene>
    <name evidence="9" type="ORF">F511_02931</name>
</gene>
<dbReference type="Pfam" id="PF07795">
    <property type="entry name" value="DUF1635"/>
    <property type="match status" value="1"/>
</dbReference>
<feature type="region of interest" description="Disordered" evidence="6">
    <location>
        <begin position="561"/>
        <end position="591"/>
    </location>
</feature>
<comment type="subcellular location">
    <subcellularLocation>
        <location evidence="1">Membrane</location>
        <topology evidence="1">Multi-pass membrane protein</topology>
    </subcellularLocation>
</comment>
<feature type="transmembrane region" description="Helical" evidence="7">
    <location>
        <begin position="319"/>
        <end position="339"/>
    </location>
</feature>
<feature type="region of interest" description="Disordered" evidence="6">
    <location>
        <begin position="204"/>
        <end position="235"/>
    </location>
</feature>
<evidence type="ECO:0000256" key="2">
    <source>
        <dbReference type="ARBA" id="ARBA00022448"/>
    </source>
</evidence>
<dbReference type="Pfam" id="PF03169">
    <property type="entry name" value="OPT"/>
    <property type="match status" value="1"/>
</dbReference>
<keyword evidence="5 7" id="KW-0472">Membrane</keyword>
<evidence type="ECO:0000259" key="8">
    <source>
        <dbReference type="Pfam" id="PF12776"/>
    </source>
</evidence>
<keyword evidence="2" id="KW-0813">Transport</keyword>
<keyword evidence="4 7" id="KW-1133">Transmembrane helix</keyword>
<dbReference type="PANTHER" id="PTHR33431:SF2">
    <property type="entry name" value="CAMP-DEPENDENT PROTEIN KINASE CATALYTIC SUBUNIT-LIKE"/>
    <property type="match status" value="1"/>
</dbReference>
<dbReference type="PANTHER" id="PTHR33431">
    <property type="entry name" value="ENABLED-LIKE PROTEIN (DUF1635)"/>
    <property type="match status" value="1"/>
</dbReference>
<dbReference type="InterPro" id="IPR012862">
    <property type="entry name" value="DUF1635"/>
</dbReference>
<evidence type="ECO:0000256" key="3">
    <source>
        <dbReference type="ARBA" id="ARBA00022692"/>
    </source>
</evidence>
<reference evidence="9 10" key="1">
    <citation type="journal article" date="2015" name="Proc. Natl. Acad. Sci. U.S.A.">
        <title>The resurrection genome of Boea hygrometrica: A blueprint for survival of dehydration.</title>
        <authorList>
            <person name="Xiao L."/>
            <person name="Yang G."/>
            <person name="Zhang L."/>
            <person name="Yang X."/>
            <person name="Zhao S."/>
            <person name="Ji Z."/>
            <person name="Zhou Q."/>
            <person name="Hu M."/>
            <person name="Wang Y."/>
            <person name="Chen M."/>
            <person name="Xu Y."/>
            <person name="Jin H."/>
            <person name="Xiao X."/>
            <person name="Hu G."/>
            <person name="Bao F."/>
            <person name="Hu Y."/>
            <person name="Wan P."/>
            <person name="Li L."/>
            <person name="Deng X."/>
            <person name="Kuang T."/>
            <person name="Xiang C."/>
            <person name="Zhu J.K."/>
            <person name="Oliver M.J."/>
            <person name="He Y."/>
        </authorList>
    </citation>
    <scope>NUCLEOTIDE SEQUENCE [LARGE SCALE GENOMIC DNA]</scope>
    <source>
        <strain evidence="10">cv. XS01</strain>
    </source>
</reference>
<dbReference type="InterPro" id="IPR004813">
    <property type="entry name" value="OPT"/>
</dbReference>
<accession>A0A2Z7AJ83</accession>
<proteinExistence type="predicted"/>
<evidence type="ECO:0000256" key="7">
    <source>
        <dbReference type="SAM" id="Phobius"/>
    </source>
</evidence>
<dbReference type="EMBL" id="KV014877">
    <property type="protein sequence ID" value="KZV21773.1"/>
    <property type="molecule type" value="Genomic_DNA"/>
</dbReference>
<dbReference type="AlphaFoldDB" id="A0A2Z7AJ83"/>